<dbReference type="Proteomes" id="UP000494040">
    <property type="component" value="Unassembled WGS sequence"/>
</dbReference>
<reference evidence="2" key="1">
    <citation type="submission" date="2022-01" db="UniProtKB">
        <authorList>
            <consortium name="EnsemblMetazoa"/>
        </authorList>
    </citation>
    <scope>IDENTIFICATION</scope>
</reference>
<feature type="compositionally biased region" description="Polar residues" evidence="1">
    <location>
        <begin position="776"/>
        <end position="785"/>
    </location>
</feature>
<feature type="region of interest" description="Disordered" evidence="1">
    <location>
        <begin position="398"/>
        <end position="455"/>
    </location>
</feature>
<feature type="compositionally biased region" description="Basic and acidic residues" evidence="1">
    <location>
        <begin position="551"/>
        <end position="563"/>
    </location>
</feature>
<feature type="region of interest" description="Disordered" evidence="1">
    <location>
        <begin position="477"/>
        <end position="606"/>
    </location>
</feature>
<feature type="compositionally biased region" description="Basic and acidic residues" evidence="1">
    <location>
        <begin position="1059"/>
        <end position="1070"/>
    </location>
</feature>
<dbReference type="RefSeq" id="XP_014254628.1">
    <property type="nucleotide sequence ID" value="XM_014399142.2"/>
</dbReference>
<evidence type="ECO:0000313" key="3">
    <source>
        <dbReference type="Proteomes" id="UP000494040"/>
    </source>
</evidence>
<evidence type="ECO:0000313" key="2">
    <source>
        <dbReference type="EnsemblMetazoa" id="XP_014254628.1"/>
    </source>
</evidence>
<organism evidence="2 3">
    <name type="scientific">Cimex lectularius</name>
    <name type="common">Bed bug</name>
    <name type="synonym">Acanthia lectularia</name>
    <dbReference type="NCBI Taxonomy" id="79782"/>
    <lineage>
        <taxon>Eukaryota</taxon>
        <taxon>Metazoa</taxon>
        <taxon>Ecdysozoa</taxon>
        <taxon>Arthropoda</taxon>
        <taxon>Hexapoda</taxon>
        <taxon>Insecta</taxon>
        <taxon>Pterygota</taxon>
        <taxon>Neoptera</taxon>
        <taxon>Paraneoptera</taxon>
        <taxon>Hemiptera</taxon>
        <taxon>Heteroptera</taxon>
        <taxon>Panheteroptera</taxon>
        <taxon>Cimicomorpha</taxon>
        <taxon>Cimicidae</taxon>
        <taxon>Cimex</taxon>
    </lineage>
</organism>
<feature type="compositionally biased region" description="Polar residues" evidence="1">
    <location>
        <begin position="405"/>
        <end position="432"/>
    </location>
</feature>
<accession>A0A8I6TJ98</accession>
<keyword evidence="3" id="KW-1185">Reference proteome</keyword>
<feature type="region of interest" description="Disordered" evidence="1">
    <location>
        <begin position="730"/>
        <end position="788"/>
    </location>
</feature>
<dbReference type="AlphaFoldDB" id="A0A8I6TJ98"/>
<feature type="region of interest" description="Disordered" evidence="1">
    <location>
        <begin position="841"/>
        <end position="918"/>
    </location>
</feature>
<feature type="compositionally biased region" description="Basic and acidic residues" evidence="1">
    <location>
        <begin position="571"/>
        <end position="596"/>
    </location>
</feature>
<protein>
    <submittedName>
        <fullName evidence="2">Uncharacterized protein</fullName>
    </submittedName>
</protein>
<feature type="region of interest" description="Disordered" evidence="1">
    <location>
        <begin position="1059"/>
        <end position="1085"/>
    </location>
</feature>
<feature type="compositionally biased region" description="Basic and acidic residues" evidence="1">
    <location>
        <begin position="907"/>
        <end position="918"/>
    </location>
</feature>
<feature type="compositionally biased region" description="Basic and acidic residues" evidence="1">
    <location>
        <begin position="887"/>
        <end position="898"/>
    </location>
</feature>
<dbReference type="KEGG" id="clec:106669576"/>
<dbReference type="EnsemblMetazoa" id="XM_014399142.2">
    <property type="protein sequence ID" value="XP_014254628.1"/>
    <property type="gene ID" value="LOC106669576"/>
</dbReference>
<dbReference type="OrthoDB" id="6619835at2759"/>
<sequence>MEIHEVDVTRLCRRVLRYAVRKAVEVAEKRKSRTMAIAEVVPKKEGEGTGTATEASIASTIRSYDKVLRSAPKRTYSKLKSFNFSVPEGWSNDDIAVFFDSCKKHLEDLKNNTEDDLKWSNIAKSGAAASLNPSCFTVNQCIELGQSVDAYIKKYKEILKNDEVFKQLCCDVKEILPHFTSSVSETKRMRRCSRSKSAEETNSQAKESVLEMYIISIGKQHLNLFTTKGSHTPHVWKLISKKVKEKTNINVDVEKHLEMTKMKIINEVKSEADPIRKEQLFLELTKNYLEFFDYIPPKSIKKSEFVQTRMDLVEDETFQEDVQDEVLSDSDKNGERKKIFRRQRKTKLDVQEPSVGADVPVNLTPPEKSCFSAKNHNEGKVQHAGIQYMPTPERELDENAREESNTNQVNTISIDEAQTSPIRKYMRSSTVDESIPVESPGNLMEKNEDDNNTSSEIKIDTLPKRKIMNDNQKEVISVHSNPSNFDEPEASPAENKDLMSQEDMETPVKGRRKKAIPMRVKENPDGLEEGSVDLKSTEERDDQIDPEDAEKESTEKHKNRDSESSSNLHLKTAEKEIKETSEFDEKETTESRKSQDVNDEGEEVVKKRKRTKGNFVKGWPDNDVLLFVDICKKNVDILKNGGNDRWNAIADWCSKLSQNPDCFNKESCAALAFRIKVQLKNPKKVVNCRKESQMKLYDLAFDLLPYFQNDDPKNDFALKENAENLKKASEITKEKGDEESVVQDSPAPKVKRKRTRQLVLSPSRIMPKRNVKDQETASAKETTQLSEEENDKIVHNIKNSFVLLTKCDEMERIMDKESPPVNLDIHLCETLSELPVKVSKEERLKKKRGRPKLDNSQKLESHKGERVDSGEKSPEPKVPTKVRRFNKSQEPEMLERPTKPMRKHMQKDKDHHSARKEPEEIKEIEMNDYGKTLKKNSSKIVEFLFKESPYRDELTSSTPRSNLREPYLPKSNLEVHFHKEGNSSVNVLREKEIRSPEVRPERTFNKYINREAYDNTPPSLKKKIEDFVDHEVRKNEEERNRLLGPYKVKYCDRYEPKSTHHFQDKDDYRRSLPSTSHSFNIDEPKRIPNRSHERFYPLPSQNNYRSDLKMKELTRYRRDYDRFELADRFQRHPEQHCHNYEDFEIALGTAPPKWFQRFAKEYKSHEEWRLHQLIKMQQEHIIVEKQKIDILNKILDRLERVDEQ</sequence>
<proteinExistence type="predicted"/>
<feature type="compositionally biased region" description="Acidic residues" evidence="1">
    <location>
        <begin position="539"/>
        <end position="550"/>
    </location>
</feature>
<feature type="compositionally biased region" description="Basic and acidic residues" evidence="1">
    <location>
        <begin position="851"/>
        <end position="875"/>
    </location>
</feature>
<evidence type="ECO:0000256" key="1">
    <source>
        <dbReference type="SAM" id="MobiDB-lite"/>
    </source>
</evidence>
<name>A0A8I6TJ98_CIMLE</name>
<dbReference type="GeneID" id="106669576"/>